<feature type="transmembrane region" description="Helical" evidence="8">
    <location>
        <begin position="213"/>
        <end position="231"/>
    </location>
</feature>
<accession>A0AA42C5J6</accession>
<feature type="transmembrane region" description="Helical" evidence="8">
    <location>
        <begin position="347"/>
        <end position="367"/>
    </location>
</feature>
<evidence type="ECO:0000256" key="8">
    <source>
        <dbReference type="SAM" id="Phobius"/>
    </source>
</evidence>
<reference evidence="10" key="1">
    <citation type="submission" date="2022-10" db="EMBL/GenBank/DDBJ databases">
        <title>Gaoshiqiia sediminis gen. nov., sp. nov., isolated from coastal sediment.</title>
        <authorList>
            <person name="Yu W.X."/>
            <person name="Mu D.S."/>
            <person name="Du J.Z."/>
            <person name="Liang Y.Q."/>
        </authorList>
    </citation>
    <scope>NUCLEOTIDE SEQUENCE</scope>
    <source>
        <strain evidence="10">A06</strain>
    </source>
</reference>
<dbReference type="Pfam" id="PF13231">
    <property type="entry name" value="PMT_2"/>
    <property type="match status" value="1"/>
</dbReference>
<feature type="transmembrane region" description="Helical" evidence="8">
    <location>
        <begin position="379"/>
        <end position="397"/>
    </location>
</feature>
<keyword evidence="7 8" id="KW-0472">Membrane</keyword>
<dbReference type="AlphaFoldDB" id="A0AA42C5J6"/>
<dbReference type="GO" id="GO:0010041">
    <property type="term" value="P:response to iron(III) ion"/>
    <property type="evidence" value="ECO:0007669"/>
    <property type="project" value="TreeGrafter"/>
</dbReference>
<keyword evidence="2" id="KW-1003">Cell membrane</keyword>
<feature type="transmembrane region" description="Helical" evidence="8">
    <location>
        <begin position="294"/>
        <end position="311"/>
    </location>
</feature>
<feature type="transmembrane region" description="Helical" evidence="8">
    <location>
        <begin position="260"/>
        <end position="282"/>
    </location>
</feature>
<proteinExistence type="predicted"/>
<sequence>MIRKIHDFRYFSLLLFITAVLLYSSNIGGVSIYILDEAKNAGCAREMFERGDLIVPTFNQELRTDKPPLHYFFMMLSYSLFGENAFAARFFSALFGALTTLITYRFARKYAGVETAFWTAAVLLASVHLSIQFHLAVPDPYLIFFFTTGVMSFYAAVKERKPLYLLLMYIAIGFGALAKGPVAIGLPGLIFLLFLIFSKRFSWKEIRALKPLWGAALVLVIALPWYILVHLKTNGAWTDGFFLKHNLGRFTDEMEGHGGIFLLTIVFVLIGLFPFSAFVVQAAKQAWKNRKDDFTRLNLVAGVTIVAFFSVSRTKLPNYTVPAYPFLAMMLAQYLSTIRMNQPKSNISLLLLLSFSFILAPGIFLALKLDPALSHVNHIAWYFLPFPAIMMAAFFLWKKKKPEPALWLVTAGGMATAIIFFTLAFPVIDRQNPVAKSQHLLDGKEVRYFEKFNPAFGFALQEEIPPIQPDEFQSFFQQYPNGVIISTRKKLDQIELPEDLEVSFSARDILETPTSVLITRKP</sequence>
<evidence type="ECO:0000256" key="5">
    <source>
        <dbReference type="ARBA" id="ARBA00022692"/>
    </source>
</evidence>
<dbReference type="InterPro" id="IPR038731">
    <property type="entry name" value="RgtA/B/C-like"/>
</dbReference>
<evidence type="ECO:0000259" key="9">
    <source>
        <dbReference type="Pfam" id="PF13231"/>
    </source>
</evidence>
<feature type="transmembrane region" description="Helical" evidence="8">
    <location>
        <begin position="12"/>
        <end position="35"/>
    </location>
</feature>
<name>A0AA42C5J6_9BACT</name>
<evidence type="ECO:0000256" key="7">
    <source>
        <dbReference type="ARBA" id="ARBA00023136"/>
    </source>
</evidence>
<feature type="transmembrane region" description="Helical" evidence="8">
    <location>
        <begin position="86"/>
        <end position="104"/>
    </location>
</feature>
<organism evidence="10 11">
    <name type="scientific">Gaoshiqia sediminis</name>
    <dbReference type="NCBI Taxonomy" id="2986998"/>
    <lineage>
        <taxon>Bacteria</taxon>
        <taxon>Pseudomonadati</taxon>
        <taxon>Bacteroidota</taxon>
        <taxon>Bacteroidia</taxon>
        <taxon>Marinilabiliales</taxon>
        <taxon>Prolixibacteraceae</taxon>
        <taxon>Gaoshiqia</taxon>
    </lineage>
</organism>
<dbReference type="EMBL" id="JAPAAF010000010">
    <property type="protein sequence ID" value="MCW0482913.1"/>
    <property type="molecule type" value="Genomic_DNA"/>
</dbReference>
<dbReference type="GO" id="GO:0016763">
    <property type="term" value="F:pentosyltransferase activity"/>
    <property type="evidence" value="ECO:0007669"/>
    <property type="project" value="TreeGrafter"/>
</dbReference>
<evidence type="ECO:0000256" key="1">
    <source>
        <dbReference type="ARBA" id="ARBA00004651"/>
    </source>
</evidence>
<comment type="caution">
    <text evidence="10">The sequence shown here is derived from an EMBL/GenBank/DDBJ whole genome shotgun (WGS) entry which is preliminary data.</text>
</comment>
<evidence type="ECO:0000313" key="11">
    <source>
        <dbReference type="Proteomes" id="UP001163821"/>
    </source>
</evidence>
<protein>
    <submittedName>
        <fullName evidence="10">Glycosyltransferase family 39 protein</fullName>
    </submittedName>
</protein>
<keyword evidence="6 8" id="KW-1133">Transmembrane helix</keyword>
<dbReference type="InterPro" id="IPR050297">
    <property type="entry name" value="LipidA_mod_glycosyltrf_83"/>
</dbReference>
<gene>
    <name evidence="10" type="ORF">N2K84_09255</name>
</gene>
<keyword evidence="3" id="KW-0328">Glycosyltransferase</keyword>
<keyword evidence="5 8" id="KW-0812">Transmembrane</keyword>
<feature type="domain" description="Glycosyltransferase RgtA/B/C/D-like" evidence="9">
    <location>
        <begin position="65"/>
        <end position="227"/>
    </location>
</feature>
<evidence type="ECO:0000256" key="2">
    <source>
        <dbReference type="ARBA" id="ARBA00022475"/>
    </source>
</evidence>
<feature type="transmembrane region" description="Helical" evidence="8">
    <location>
        <begin position="317"/>
        <end position="335"/>
    </location>
</feature>
<evidence type="ECO:0000256" key="6">
    <source>
        <dbReference type="ARBA" id="ARBA00022989"/>
    </source>
</evidence>
<feature type="transmembrane region" description="Helical" evidence="8">
    <location>
        <begin position="404"/>
        <end position="428"/>
    </location>
</feature>
<feature type="transmembrane region" description="Helical" evidence="8">
    <location>
        <begin position="116"/>
        <end position="135"/>
    </location>
</feature>
<feature type="transmembrane region" description="Helical" evidence="8">
    <location>
        <begin position="162"/>
        <end position="178"/>
    </location>
</feature>
<dbReference type="GO" id="GO:0005886">
    <property type="term" value="C:plasma membrane"/>
    <property type="evidence" value="ECO:0007669"/>
    <property type="project" value="UniProtKB-SubCell"/>
</dbReference>
<comment type="subcellular location">
    <subcellularLocation>
        <location evidence="1">Cell membrane</location>
        <topology evidence="1">Multi-pass membrane protein</topology>
    </subcellularLocation>
</comment>
<keyword evidence="11" id="KW-1185">Reference proteome</keyword>
<evidence type="ECO:0000256" key="4">
    <source>
        <dbReference type="ARBA" id="ARBA00022679"/>
    </source>
</evidence>
<keyword evidence="4" id="KW-0808">Transferase</keyword>
<evidence type="ECO:0000256" key="3">
    <source>
        <dbReference type="ARBA" id="ARBA00022676"/>
    </source>
</evidence>
<evidence type="ECO:0000313" key="10">
    <source>
        <dbReference type="EMBL" id="MCW0482913.1"/>
    </source>
</evidence>
<dbReference type="GO" id="GO:0009103">
    <property type="term" value="P:lipopolysaccharide biosynthetic process"/>
    <property type="evidence" value="ECO:0007669"/>
    <property type="project" value="UniProtKB-ARBA"/>
</dbReference>
<dbReference type="PANTHER" id="PTHR33908:SF3">
    <property type="entry name" value="UNDECAPRENYL PHOSPHATE-ALPHA-4-AMINO-4-DEOXY-L-ARABINOSE ARABINOSYL TRANSFERASE"/>
    <property type="match status" value="1"/>
</dbReference>
<dbReference type="Proteomes" id="UP001163821">
    <property type="component" value="Unassembled WGS sequence"/>
</dbReference>
<dbReference type="PANTHER" id="PTHR33908">
    <property type="entry name" value="MANNOSYLTRANSFERASE YKCB-RELATED"/>
    <property type="match status" value="1"/>
</dbReference>
<dbReference type="RefSeq" id="WP_282591516.1">
    <property type="nucleotide sequence ID" value="NZ_JAPAAF010000010.1"/>
</dbReference>